<comment type="subcellular location">
    <subcellularLocation>
        <location evidence="1 13">Cell membrane</location>
        <topology evidence="1 13">Multi-pass membrane protein</topology>
    </subcellularLocation>
</comment>
<evidence type="ECO:0000256" key="13">
    <source>
        <dbReference type="RuleBase" id="RU361114"/>
    </source>
</evidence>
<dbReference type="AlphaFoldDB" id="A0A914E7M9"/>
<keyword evidence="6 13" id="KW-1133">Transmembrane helix</keyword>
<organism evidence="15 16">
    <name type="scientific">Acrobeloides nanus</name>
    <dbReference type="NCBI Taxonomy" id="290746"/>
    <lineage>
        <taxon>Eukaryota</taxon>
        <taxon>Metazoa</taxon>
        <taxon>Ecdysozoa</taxon>
        <taxon>Nematoda</taxon>
        <taxon>Chromadorea</taxon>
        <taxon>Rhabditida</taxon>
        <taxon>Tylenchina</taxon>
        <taxon>Cephalobomorpha</taxon>
        <taxon>Cephaloboidea</taxon>
        <taxon>Cephalobidae</taxon>
        <taxon>Acrobeloides</taxon>
    </lineage>
</organism>
<evidence type="ECO:0000256" key="1">
    <source>
        <dbReference type="ARBA" id="ARBA00004651"/>
    </source>
</evidence>
<evidence type="ECO:0000256" key="14">
    <source>
        <dbReference type="SAM" id="MobiDB-lite"/>
    </source>
</evidence>
<dbReference type="GO" id="GO:0005886">
    <property type="term" value="C:plasma membrane"/>
    <property type="evidence" value="ECO:0007669"/>
    <property type="project" value="UniProtKB-SubCell"/>
</dbReference>
<evidence type="ECO:0000256" key="8">
    <source>
        <dbReference type="ARBA" id="ARBA00023136"/>
    </source>
</evidence>
<feature type="transmembrane region" description="Helical" evidence="13">
    <location>
        <begin position="39"/>
        <end position="63"/>
    </location>
</feature>
<evidence type="ECO:0000256" key="3">
    <source>
        <dbReference type="ARBA" id="ARBA00022448"/>
    </source>
</evidence>
<evidence type="ECO:0000256" key="10">
    <source>
        <dbReference type="ARBA" id="ARBA00023180"/>
    </source>
</evidence>
<keyword evidence="3 13" id="KW-0813">Transport</keyword>
<dbReference type="WBParaSite" id="ACRNAN_scaffold5899.g16454.t1">
    <property type="protein sequence ID" value="ACRNAN_scaffold5899.g16454.t1"/>
    <property type="gene ID" value="ACRNAN_scaffold5899.g16454"/>
</dbReference>
<proteinExistence type="inferred from homology"/>
<feature type="transmembrane region" description="Helical" evidence="13">
    <location>
        <begin position="217"/>
        <end position="239"/>
    </location>
</feature>
<protein>
    <recommendedName>
        <fullName evidence="13">Protein tweety homolog</fullName>
    </recommendedName>
</protein>
<evidence type="ECO:0000256" key="12">
    <source>
        <dbReference type="ARBA" id="ARBA00023303"/>
    </source>
</evidence>
<evidence type="ECO:0000256" key="9">
    <source>
        <dbReference type="ARBA" id="ARBA00023173"/>
    </source>
</evidence>
<evidence type="ECO:0000256" key="4">
    <source>
        <dbReference type="ARBA" id="ARBA00022475"/>
    </source>
</evidence>
<feature type="transmembrane region" description="Helical" evidence="13">
    <location>
        <begin position="246"/>
        <end position="270"/>
    </location>
</feature>
<dbReference type="PANTHER" id="PTHR12424:SF8">
    <property type="entry name" value="PROTEIN TWEETY"/>
    <property type="match status" value="1"/>
</dbReference>
<evidence type="ECO:0000313" key="16">
    <source>
        <dbReference type="WBParaSite" id="ACRNAN_scaffold5899.g16454.t1"/>
    </source>
</evidence>
<dbReference type="InterPro" id="IPR006990">
    <property type="entry name" value="Tweety"/>
</dbReference>
<name>A0A914E7M9_9BILA</name>
<comment type="similarity">
    <text evidence="2 13">Belongs to the tweety family.</text>
</comment>
<reference evidence="16" key="1">
    <citation type="submission" date="2022-11" db="UniProtKB">
        <authorList>
            <consortium name="WormBaseParasite"/>
        </authorList>
    </citation>
    <scope>IDENTIFICATION</scope>
</reference>
<dbReference type="GO" id="GO:0005229">
    <property type="term" value="F:intracellularly calcium-gated chloride channel activity"/>
    <property type="evidence" value="ECO:0007669"/>
    <property type="project" value="TreeGrafter"/>
</dbReference>
<keyword evidence="9 13" id="KW-0869">Chloride channel</keyword>
<keyword evidence="15" id="KW-1185">Reference proteome</keyword>
<dbReference type="GO" id="GO:0072320">
    <property type="term" value="F:volume-sensitive chloride channel activity"/>
    <property type="evidence" value="ECO:0007669"/>
    <property type="project" value="TreeGrafter"/>
</dbReference>
<keyword evidence="4" id="KW-1003">Cell membrane</keyword>
<feature type="compositionally biased region" description="Polar residues" evidence="14">
    <location>
        <begin position="466"/>
        <end position="493"/>
    </location>
</feature>
<dbReference type="GO" id="GO:0034707">
    <property type="term" value="C:chloride channel complex"/>
    <property type="evidence" value="ECO:0007669"/>
    <property type="project" value="UniProtKB-UniRule"/>
</dbReference>
<evidence type="ECO:0000256" key="6">
    <source>
        <dbReference type="ARBA" id="ARBA00022989"/>
    </source>
</evidence>
<evidence type="ECO:0000313" key="15">
    <source>
        <dbReference type="Proteomes" id="UP000887540"/>
    </source>
</evidence>
<keyword evidence="5 13" id="KW-0812">Transmembrane</keyword>
<keyword evidence="11 13" id="KW-0868">Chloride</keyword>
<accession>A0A914E7M9</accession>
<comment type="function">
    <text evidence="13">Probable chloride channel.</text>
</comment>
<feature type="transmembrane region" description="Helical" evidence="13">
    <location>
        <begin position="84"/>
        <end position="103"/>
    </location>
</feature>
<dbReference type="Pfam" id="PF04906">
    <property type="entry name" value="Tweety"/>
    <property type="match status" value="1"/>
</dbReference>
<dbReference type="Proteomes" id="UP000887540">
    <property type="component" value="Unplaced"/>
</dbReference>
<evidence type="ECO:0000256" key="11">
    <source>
        <dbReference type="ARBA" id="ARBA00023214"/>
    </source>
</evidence>
<evidence type="ECO:0000256" key="7">
    <source>
        <dbReference type="ARBA" id="ARBA00023065"/>
    </source>
</evidence>
<feature type="transmembrane region" description="Helical" evidence="13">
    <location>
        <begin position="395"/>
        <end position="419"/>
    </location>
</feature>
<keyword evidence="8 13" id="KW-0472">Membrane</keyword>
<feature type="region of interest" description="Disordered" evidence="14">
    <location>
        <begin position="466"/>
        <end position="497"/>
    </location>
</feature>
<evidence type="ECO:0000256" key="2">
    <source>
        <dbReference type="ARBA" id="ARBA00009849"/>
    </source>
</evidence>
<keyword evidence="7 13" id="KW-0406">Ion transport</keyword>
<dbReference type="PANTHER" id="PTHR12424">
    <property type="entry name" value="TWEETY-RELATED"/>
    <property type="match status" value="1"/>
</dbReference>
<keyword evidence="10" id="KW-0325">Glycoprotein</keyword>
<keyword evidence="12 13" id="KW-0407">Ion channel</keyword>
<sequence>MFIETLAKLLHDIPHLNFHFKTVDKSFDLDFEGPYVQSIFIFCALSLLLALLLLLIIIVTWICQCCRRKTNNVRSRRRVRNLSTVLFILSLICFILLGVGLFGNDHINKGVNSAIASLDDVNRNVKLAISQCDNLNSTQYSAVQHVDELVKLVDRKTKEIPDINQTAYKEVDTALTAVSDKVEEIKTQLEKIGKILVDVKFLDKAEVYGDRIEFERWILGATLLSIMFAVLFAGIIAFCRQSRKGAIVFSGLGLAIFILAWIIFSVVFPLSIAHADFCVSGNKFLSSKLNKEIIESLHFYKTCEYHPTHDNVPPNIPLAKLSTHLTSIQEAETHLENLLNSFFNQSVEIQNATRLIDGDVSQAFKNIGALESTLSCYAIREDVVSMHEGFCTAGILGAIILSLSLLLMGIVLFVLLVVVSKSWDLFIRLPSDYVEVGEDDPFYPRAQDSAIPADIYGTHVFNPRTRFTNSMDRTEPSTGTTTASGLPNGQHPSTPLLDTAWQRNNASAPNASVPGSISANHNPNSVLRTSAYATEDPYRYRGFQEQFDV</sequence>
<evidence type="ECO:0000256" key="5">
    <source>
        <dbReference type="ARBA" id="ARBA00022692"/>
    </source>
</evidence>